<dbReference type="Pfam" id="PF00407">
    <property type="entry name" value="Bet_v_1"/>
    <property type="match status" value="1"/>
</dbReference>
<dbReference type="GO" id="GO:0006952">
    <property type="term" value="P:defense response"/>
    <property type="evidence" value="ECO:0007669"/>
    <property type="project" value="InterPro"/>
</dbReference>
<evidence type="ECO:0000313" key="4">
    <source>
        <dbReference type="Proteomes" id="UP001367508"/>
    </source>
</evidence>
<name>A0AAN9PXF9_CANGL</name>
<organism evidence="3 4">
    <name type="scientific">Canavalia gladiata</name>
    <name type="common">Sword bean</name>
    <name type="synonym">Dolichos gladiatus</name>
    <dbReference type="NCBI Taxonomy" id="3824"/>
    <lineage>
        <taxon>Eukaryota</taxon>
        <taxon>Viridiplantae</taxon>
        <taxon>Streptophyta</taxon>
        <taxon>Embryophyta</taxon>
        <taxon>Tracheophyta</taxon>
        <taxon>Spermatophyta</taxon>
        <taxon>Magnoliopsida</taxon>
        <taxon>eudicotyledons</taxon>
        <taxon>Gunneridae</taxon>
        <taxon>Pentapetalae</taxon>
        <taxon>rosids</taxon>
        <taxon>fabids</taxon>
        <taxon>Fabales</taxon>
        <taxon>Fabaceae</taxon>
        <taxon>Papilionoideae</taxon>
        <taxon>50 kb inversion clade</taxon>
        <taxon>NPAAA clade</taxon>
        <taxon>indigoferoid/millettioid clade</taxon>
        <taxon>Phaseoleae</taxon>
        <taxon>Canavalia</taxon>
    </lineage>
</organism>
<gene>
    <name evidence="3" type="ORF">VNO77_39080</name>
</gene>
<comment type="similarity">
    <text evidence="1">Belongs to the MLP family.</text>
</comment>
<dbReference type="AlphaFoldDB" id="A0AAN9PXF9"/>
<dbReference type="Proteomes" id="UP001367508">
    <property type="component" value="Unassembled WGS sequence"/>
</dbReference>
<dbReference type="InterPro" id="IPR023393">
    <property type="entry name" value="START-like_dom_sf"/>
</dbReference>
<dbReference type="SMART" id="SM01037">
    <property type="entry name" value="Bet_v_1"/>
    <property type="match status" value="1"/>
</dbReference>
<accession>A0AAN9PXF9</accession>
<dbReference type="InterPro" id="IPR000916">
    <property type="entry name" value="Bet_v_I/MLP"/>
</dbReference>
<dbReference type="EMBL" id="JAYMYQ010000009">
    <property type="protein sequence ID" value="KAK7313877.1"/>
    <property type="molecule type" value="Genomic_DNA"/>
</dbReference>
<dbReference type="PANTHER" id="PTHR31338:SF16">
    <property type="entry name" value="POLYKETIDE CYCLASE_DEHYDRASE AND LIPID TRANSPORT SUPERFAMILY PROTEIN"/>
    <property type="match status" value="1"/>
</dbReference>
<evidence type="ECO:0000259" key="2">
    <source>
        <dbReference type="SMART" id="SM01037"/>
    </source>
</evidence>
<evidence type="ECO:0000256" key="1">
    <source>
        <dbReference type="ARBA" id="ARBA00038242"/>
    </source>
</evidence>
<dbReference type="Gene3D" id="3.30.530.20">
    <property type="match status" value="1"/>
</dbReference>
<feature type="domain" description="Bet v I/Major latex protein" evidence="2">
    <location>
        <begin position="2"/>
        <end position="152"/>
    </location>
</feature>
<protein>
    <recommendedName>
        <fullName evidence="2">Bet v I/Major latex protein domain-containing protein</fullName>
    </recommendedName>
</protein>
<sequence length="152" mass="17289">MPLKGKLSTEIGVHATAAKWFSLFASQLDHIQNLAERIHGAKLHQGDDWHSNDSVKHWTYTIDEKVTTCQESIESVDEVHKIIIYNLFGGDIENEFKVFKLIFQAVDKDEGGAAIKWSVEYEKINEDVEPPYGYMGLCNRCVKDIDAYLVKA</sequence>
<dbReference type="PANTHER" id="PTHR31338">
    <property type="entry name" value="POLYKETIDE CYCLASE/DEHYDRASE AND LIPID TRANSPORT SUPERFAMILY PROTEIN"/>
    <property type="match status" value="1"/>
</dbReference>
<reference evidence="3 4" key="1">
    <citation type="submission" date="2024-01" db="EMBL/GenBank/DDBJ databases">
        <title>The genomes of 5 underutilized Papilionoideae crops provide insights into root nodulation and disease resistanc.</title>
        <authorList>
            <person name="Jiang F."/>
        </authorList>
    </citation>
    <scope>NUCLEOTIDE SEQUENCE [LARGE SCALE GENOMIC DNA]</scope>
    <source>
        <strain evidence="3">LVBAO_FW01</strain>
        <tissue evidence="3">Leaves</tissue>
    </source>
</reference>
<evidence type="ECO:0000313" key="3">
    <source>
        <dbReference type="EMBL" id="KAK7313877.1"/>
    </source>
</evidence>
<dbReference type="InterPro" id="IPR052006">
    <property type="entry name" value="MLP-like"/>
</dbReference>
<keyword evidence="4" id="KW-1185">Reference proteome</keyword>
<dbReference type="SUPFAM" id="SSF55961">
    <property type="entry name" value="Bet v1-like"/>
    <property type="match status" value="1"/>
</dbReference>
<proteinExistence type="inferred from homology"/>
<comment type="caution">
    <text evidence="3">The sequence shown here is derived from an EMBL/GenBank/DDBJ whole genome shotgun (WGS) entry which is preliminary data.</text>
</comment>